<evidence type="ECO:0000313" key="1">
    <source>
        <dbReference type="EMBL" id="MEQ2188278.1"/>
    </source>
</evidence>
<reference evidence="1 2" key="1">
    <citation type="submission" date="2021-06" db="EMBL/GenBank/DDBJ databases">
        <authorList>
            <person name="Palmer J.M."/>
        </authorList>
    </citation>
    <scope>NUCLEOTIDE SEQUENCE [LARGE SCALE GENOMIC DNA]</scope>
    <source>
        <strain evidence="1 2">GA_2019</strain>
        <tissue evidence="1">Muscle</tissue>
    </source>
</reference>
<keyword evidence="2" id="KW-1185">Reference proteome</keyword>
<protein>
    <submittedName>
        <fullName evidence="1">Uncharacterized protein</fullName>
    </submittedName>
</protein>
<evidence type="ECO:0000313" key="2">
    <source>
        <dbReference type="Proteomes" id="UP001476798"/>
    </source>
</evidence>
<sequence length="100" mass="10579">MVPISHLRSPTSQPQTIGLLLQLESIPYCRCPPPGSGFAATTGTTDLTATATGSSIDNRCGEHGPLGRFLFYIQNTNTAHDTEHVIPIVKGAGSSIMLWG</sequence>
<comment type="caution">
    <text evidence="1">The sequence shown here is derived from an EMBL/GenBank/DDBJ whole genome shotgun (WGS) entry which is preliminary data.</text>
</comment>
<dbReference type="Proteomes" id="UP001476798">
    <property type="component" value="Unassembled WGS sequence"/>
</dbReference>
<proteinExistence type="predicted"/>
<organism evidence="1 2">
    <name type="scientific">Goodea atripinnis</name>
    <dbReference type="NCBI Taxonomy" id="208336"/>
    <lineage>
        <taxon>Eukaryota</taxon>
        <taxon>Metazoa</taxon>
        <taxon>Chordata</taxon>
        <taxon>Craniata</taxon>
        <taxon>Vertebrata</taxon>
        <taxon>Euteleostomi</taxon>
        <taxon>Actinopterygii</taxon>
        <taxon>Neopterygii</taxon>
        <taxon>Teleostei</taxon>
        <taxon>Neoteleostei</taxon>
        <taxon>Acanthomorphata</taxon>
        <taxon>Ovalentaria</taxon>
        <taxon>Atherinomorphae</taxon>
        <taxon>Cyprinodontiformes</taxon>
        <taxon>Goodeidae</taxon>
        <taxon>Goodea</taxon>
    </lineage>
</organism>
<accession>A0ABV0PY61</accession>
<name>A0ABV0PY61_9TELE</name>
<dbReference type="EMBL" id="JAHRIO010090859">
    <property type="protein sequence ID" value="MEQ2188278.1"/>
    <property type="molecule type" value="Genomic_DNA"/>
</dbReference>
<gene>
    <name evidence="1" type="ORF">GOODEAATRI_013381</name>
</gene>